<feature type="compositionally biased region" description="Basic and acidic residues" evidence="1">
    <location>
        <begin position="312"/>
        <end position="323"/>
    </location>
</feature>
<evidence type="ECO:0000256" key="1">
    <source>
        <dbReference type="SAM" id="MobiDB-lite"/>
    </source>
</evidence>
<feature type="compositionally biased region" description="Low complexity" evidence="1">
    <location>
        <begin position="94"/>
        <end position="110"/>
    </location>
</feature>
<dbReference type="EMBL" id="JAPQKO010000003">
    <property type="protein sequence ID" value="KAJ5173036.1"/>
    <property type="molecule type" value="Genomic_DNA"/>
</dbReference>
<organism evidence="3 4">
    <name type="scientific">Penicillium capsulatum</name>
    <dbReference type="NCBI Taxonomy" id="69766"/>
    <lineage>
        <taxon>Eukaryota</taxon>
        <taxon>Fungi</taxon>
        <taxon>Dikarya</taxon>
        <taxon>Ascomycota</taxon>
        <taxon>Pezizomycotina</taxon>
        <taxon>Eurotiomycetes</taxon>
        <taxon>Eurotiomycetidae</taxon>
        <taxon>Eurotiales</taxon>
        <taxon>Aspergillaceae</taxon>
        <taxon>Penicillium</taxon>
    </lineage>
</organism>
<accession>A0A9W9LRU7</accession>
<feature type="region of interest" description="Disordered" evidence="1">
    <location>
        <begin position="403"/>
        <end position="479"/>
    </location>
</feature>
<reference evidence="3" key="1">
    <citation type="submission" date="2022-11" db="EMBL/GenBank/DDBJ databases">
        <authorList>
            <person name="Petersen C."/>
        </authorList>
    </citation>
    <scope>NUCLEOTIDE SEQUENCE</scope>
    <source>
        <strain evidence="3">IBT 21917</strain>
    </source>
</reference>
<sequence length="479" mass="50823">MSQESPRAIPVSDDAPQTEDRSVIEEHAPVSSRGPSRRPPLRTRPQSWHPYGPVEPPLESSGSRAIGVHAILNPTAQAAVESGTSNGREPRVLPGSSSPRPRHGSSPTPRAMHPLAQQPLSPRSHARSAMNPGSSPSTRFVGGGGRASGQSSVTHSPLIPQEPSLGLRPPVSSSPLPMDSTLRPITTLSSTQPPPTSLHSTPSLHSRRTSAGPGPLTNPNSQEASPTTPHASFNHFGRGSPAVTNISLPPNPALYPLAAPTPAPYMTMESASRGIPAPAGPRGSTDESAAGVNTPGMIPCVLDLKSGSTSQAEKRKANSDASRRFRNRKRNEMQLEQRLNTQQDEIRRQSEELQSLLQRVEHYRSERDFYRDYLGRSMSLSSLPPRPPSPRSTHPVVLSPAETTMPAWSGDTPRPPPGSQSIAPAPPGRLLDSVRPQASWPGSPTPYSPAPSSRPLAPPGPPPVAGGTLPPFQGSWARS</sequence>
<feature type="compositionally biased region" description="Polar residues" evidence="1">
    <location>
        <begin position="217"/>
        <end position="231"/>
    </location>
</feature>
<dbReference type="OrthoDB" id="2247093at2759"/>
<feature type="region of interest" description="Disordered" evidence="1">
    <location>
        <begin position="1"/>
        <end position="248"/>
    </location>
</feature>
<evidence type="ECO:0000313" key="3">
    <source>
        <dbReference type="EMBL" id="KAJ5173036.1"/>
    </source>
</evidence>
<dbReference type="AlphaFoldDB" id="A0A9W9LRU7"/>
<keyword evidence="4" id="KW-1185">Reference proteome</keyword>
<dbReference type="Proteomes" id="UP001146351">
    <property type="component" value="Unassembled WGS sequence"/>
</dbReference>
<protein>
    <recommendedName>
        <fullName evidence="2">BZIP domain-containing protein</fullName>
    </recommendedName>
</protein>
<evidence type="ECO:0000259" key="2">
    <source>
        <dbReference type="PROSITE" id="PS00036"/>
    </source>
</evidence>
<evidence type="ECO:0000313" key="4">
    <source>
        <dbReference type="Proteomes" id="UP001146351"/>
    </source>
</evidence>
<feature type="compositionally biased region" description="Low complexity" evidence="1">
    <location>
        <begin position="184"/>
        <end position="204"/>
    </location>
</feature>
<reference evidence="3" key="2">
    <citation type="journal article" date="2023" name="IMA Fungus">
        <title>Comparative genomic study of the Penicillium genus elucidates a diverse pangenome and 15 lateral gene transfer events.</title>
        <authorList>
            <person name="Petersen C."/>
            <person name="Sorensen T."/>
            <person name="Nielsen M.R."/>
            <person name="Sondergaard T.E."/>
            <person name="Sorensen J.L."/>
            <person name="Fitzpatrick D.A."/>
            <person name="Frisvad J.C."/>
            <person name="Nielsen K.L."/>
        </authorList>
    </citation>
    <scope>NUCLEOTIDE SEQUENCE</scope>
    <source>
        <strain evidence="3">IBT 21917</strain>
    </source>
</reference>
<dbReference type="PROSITE" id="PS00036">
    <property type="entry name" value="BZIP_BASIC"/>
    <property type="match status" value="1"/>
</dbReference>
<dbReference type="GO" id="GO:0003700">
    <property type="term" value="F:DNA-binding transcription factor activity"/>
    <property type="evidence" value="ECO:0007669"/>
    <property type="project" value="InterPro"/>
</dbReference>
<feature type="domain" description="BZIP" evidence="2">
    <location>
        <begin position="314"/>
        <end position="328"/>
    </location>
</feature>
<feature type="compositionally biased region" description="Basic and acidic residues" evidence="1">
    <location>
        <begin position="18"/>
        <end position="28"/>
    </location>
</feature>
<name>A0A9W9LRU7_9EURO</name>
<dbReference type="InterPro" id="IPR004827">
    <property type="entry name" value="bZIP"/>
</dbReference>
<dbReference type="CDD" id="cd14688">
    <property type="entry name" value="bZIP_YAP"/>
    <property type="match status" value="1"/>
</dbReference>
<gene>
    <name evidence="3" type="ORF">N7492_005629</name>
</gene>
<comment type="caution">
    <text evidence="3">The sequence shown here is derived from an EMBL/GenBank/DDBJ whole genome shotgun (WGS) entry which is preliminary data.</text>
</comment>
<feature type="region of interest" description="Disordered" evidence="1">
    <location>
        <begin position="268"/>
        <end position="347"/>
    </location>
</feature>
<proteinExistence type="predicted"/>